<reference evidence="2" key="2">
    <citation type="submission" date="2019-12" db="EMBL/GenBank/DDBJ databases">
        <authorList>
            <person name="Hoang T.H.H."/>
            <person name="Okutani A."/>
        </authorList>
    </citation>
    <scope>NUCLEOTIDE SEQUENCE</scope>
    <source>
        <strain evidence="2">LamDB</strain>
    </source>
</reference>
<sequence length="277" mass="31870">MEGRKKEMKMTSKKMKDELMKKLSRPEWDFHYDSEKEVLRIEQKDSKKGINVSLPGVVAKWEVNKEKAIEEVAYYVQEALIAMHKEENSAAKILPVIRSTSFPKQAEEGNPFIMTDHTAETRIYYALDSNKTYRLIDERLLQKLGLTEKQVREMALFNARSLGYEFKQDTVAGNTFYFLNTNDGYDATRILNESLLQSMREKISGDMVVAVPHQDVLIIADIVNEIGYDIIAQMTMKFFAEGHVPITSLSFVYEDGDFEPIFILAKNRKKTDGKEKG</sequence>
<dbReference type="EMBL" id="BLEX01000014">
    <property type="protein sequence ID" value="GEU21968.1"/>
    <property type="molecule type" value="Genomic_DNA"/>
</dbReference>
<gene>
    <name evidence="2" type="ORF">LamDB_58100</name>
</gene>
<comment type="caution">
    <text evidence="2">The sequence shown here is derived from an EMBL/GenBank/DDBJ whole genome shotgun (WGS) entry which is preliminary data.</text>
</comment>
<dbReference type="PIRSF" id="PIRSF012562">
    <property type="entry name" value="UCP012562"/>
    <property type="match status" value="1"/>
</dbReference>
<evidence type="ECO:0000313" key="2">
    <source>
        <dbReference type="EMBL" id="GEU21968.1"/>
    </source>
</evidence>
<accession>A0A640N855</accession>
<dbReference type="InterPro" id="IPR010838">
    <property type="entry name" value="DUF1444"/>
</dbReference>
<dbReference type="Pfam" id="PF07285">
    <property type="entry name" value="DUF1444"/>
    <property type="match status" value="1"/>
</dbReference>
<evidence type="ECO:0000256" key="1">
    <source>
        <dbReference type="HAMAP-Rule" id="MF_01548"/>
    </source>
</evidence>
<proteinExistence type="inferred from homology"/>
<protein>
    <recommendedName>
        <fullName evidence="1">UPF0354 protein LamDB_58100</fullName>
    </recommendedName>
</protein>
<organism evidence="2">
    <name type="scientific">Bacillus anthracis</name>
    <name type="common">anthrax bacterium</name>
    <dbReference type="NCBI Taxonomy" id="1392"/>
    <lineage>
        <taxon>Bacteria</taxon>
        <taxon>Bacillati</taxon>
        <taxon>Bacillota</taxon>
        <taxon>Bacilli</taxon>
        <taxon>Bacillales</taxon>
        <taxon>Bacillaceae</taxon>
        <taxon>Bacillus</taxon>
        <taxon>Bacillus cereus group</taxon>
    </lineage>
</organism>
<dbReference type="OMA" id="LAQMTMS"/>
<dbReference type="NCBIfam" id="NF010189">
    <property type="entry name" value="PRK13668.1"/>
    <property type="match status" value="1"/>
</dbReference>
<dbReference type="AlphaFoldDB" id="A0A640N855"/>
<name>A0A640N855_BACAN</name>
<reference evidence="2" key="1">
    <citation type="submission" date="2019-12" db="EMBL/GenBank/DDBJ databases">
        <title>Epidemiological and comparative genomic analysis of Bacillus anthracis isolated from northern Vietnam.</title>
        <authorList>
            <person name="Hoang T.T.H."/>
            <person name="Dang D.A."/>
            <person name="Pham M.H."/>
            <person name="Luong M.H."/>
            <person name="Tran N.D."/>
            <person name="Nguyen T.H."/>
            <person name="Nguyen T.T."/>
            <person name="Inoue S."/>
            <person name="Morikawa S."/>
            <person name="Okutani A."/>
        </authorList>
    </citation>
    <scope>NUCLEOTIDE SEQUENCE</scope>
    <source>
        <strain evidence="2">LamDB</strain>
    </source>
</reference>
<dbReference type="HAMAP" id="MF_01548">
    <property type="entry name" value="UPF0354"/>
    <property type="match status" value="1"/>
</dbReference>
<comment type="similarity">
    <text evidence="1">Belongs to the UPF0354 family.</text>
</comment>